<proteinExistence type="predicted"/>
<sequence>APADEDGKIIGSEVVQDGVINYSMKKLGLCGGVTNCQYGTTTEVYPDSPKVTDDECNHAQVAAIIGGLDYVLSQR</sequence>
<protein>
    <submittedName>
        <fullName evidence="1">Peptidase</fullName>
    </submittedName>
</protein>
<organism evidence="1 2">
    <name type="scientific">Vibrio paucivorans</name>
    <dbReference type="NCBI Taxonomy" id="2829489"/>
    <lineage>
        <taxon>Bacteria</taxon>
        <taxon>Pseudomonadati</taxon>
        <taxon>Pseudomonadota</taxon>
        <taxon>Gammaproteobacteria</taxon>
        <taxon>Vibrionales</taxon>
        <taxon>Vibrionaceae</taxon>
        <taxon>Vibrio</taxon>
    </lineage>
</organism>
<dbReference type="Gene3D" id="3.40.630.10">
    <property type="entry name" value="Zn peptidases"/>
    <property type="match status" value="1"/>
</dbReference>
<dbReference type="AlphaFoldDB" id="A0A9X3HUC5"/>
<accession>A0A9X3HUC5</accession>
<comment type="caution">
    <text evidence="1">The sequence shown here is derived from an EMBL/GenBank/DDBJ whole genome shotgun (WGS) entry which is preliminary data.</text>
</comment>
<keyword evidence="2" id="KW-1185">Reference proteome</keyword>
<gene>
    <name evidence="1" type="ORF">MD483_22030</name>
</gene>
<reference evidence="1" key="1">
    <citation type="submission" date="2022-02" db="EMBL/GenBank/DDBJ databases">
        <title>Vibrio sp. nov., a new bacterium isolated from Bohai sea, China.</title>
        <authorList>
            <person name="Yuan Y."/>
        </authorList>
    </citation>
    <scope>NUCLEOTIDE SEQUENCE</scope>
    <source>
        <strain evidence="1">DBSS07</strain>
    </source>
</reference>
<name>A0A9X3HUC5_9VIBR</name>
<dbReference type="EMBL" id="JAKRRX010000259">
    <property type="protein sequence ID" value="MCW8336491.1"/>
    <property type="molecule type" value="Genomic_DNA"/>
</dbReference>
<feature type="non-terminal residue" evidence="1">
    <location>
        <position position="1"/>
    </location>
</feature>
<dbReference type="Proteomes" id="UP001155586">
    <property type="component" value="Unassembled WGS sequence"/>
</dbReference>
<evidence type="ECO:0000313" key="1">
    <source>
        <dbReference type="EMBL" id="MCW8336491.1"/>
    </source>
</evidence>
<evidence type="ECO:0000313" key="2">
    <source>
        <dbReference type="Proteomes" id="UP001155586"/>
    </source>
</evidence>